<dbReference type="InterPro" id="IPR024485">
    <property type="entry name" value="DUF2680"/>
</dbReference>
<sequence length="123" mass="14194">MKHVIQKVVYVIPLTLMLLGTTSVHAQSPQMPQQYQQPSPGIKQVKLSDPQKAELAKLHKQMIKDKTKIIEKYVSYGILSKAQGQMMITHMERRYEKLEKNGFLPTGLHHGHQMHHSWNGQTR</sequence>
<feature type="chain" id="PRO_5026788442" evidence="1">
    <location>
        <begin position="27"/>
        <end position="123"/>
    </location>
</feature>
<protein>
    <submittedName>
        <fullName evidence="2">DUF2680 domain-containing protein</fullName>
    </submittedName>
</protein>
<dbReference type="AlphaFoldDB" id="A0A6N8CS74"/>
<evidence type="ECO:0000313" key="3">
    <source>
        <dbReference type="Proteomes" id="UP000440978"/>
    </source>
</evidence>
<dbReference type="RefSeq" id="WP_155218414.1">
    <property type="nucleotide sequence ID" value="NZ_WNHB01000010.1"/>
</dbReference>
<keyword evidence="1" id="KW-0732">Signal</keyword>
<name>A0A6N8CS74_9BACI</name>
<dbReference type="OrthoDB" id="2883543at2"/>
<keyword evidence="3" id="KW-1185">Reference proteome</keyword>
<dbReference type="Proteomes" id="UP000440978">
    <property type="component" value="Unassembled WGS sequence"/>
</dbReference>
<accession>A0A6N8CS74</accession>
<gene>
    <name evidence="2" type="ORF">GMB86_07810</name>
</gene>
<feature type="signal peptide" evidence="1">
    <location>
        <begin position="1"/>
        <end position="26"/>
    </location>
</feature>
<comment type="caution">
    <text evidence="2">The sequence shown here is derived from an EMBL/GenBank/DDBJ whole genome shotgun (WGS) entry which is preliminary data.</text>
</comment>
<reference evidence="2 3" key="1">
    <citation type="submission" date="2019-11" db="EMBL/GenBank/DDBJ databases">
        <title>Terrilactibacillus tamarindus sp. nov. BCM23-1 isolated from bark of Tamarindus indica.</title>
        <authorList>
            <person name="Kingkaew E."/>
            <person name="Tanasupawat S."/>
        </authorList>
    </citation>
    <scope>NUCLEOTIDE SEQUENCE [LARGE SCALE GENOMIC DNA]</scope>
    <source>
        <strain evidence="2 3">BCM23-1</strain>
    </source>
</reference>
<dbReference type="EMBL" id="WNHB01000010">
    <property type="protein sequence ID" value="MTT31913.1"/>
    <property type="molecule type" value="Genomic_DNA"/>
</dbReference>
<dbReference type="Pfam" id="PF10925">
    <property type="entry name" value="DUF2680"/>
    <property type="match status" value="1"/>
</dbReference>
<evidence type="ECO:0000313" key="2">
    <source>
        <dbReference type="EMBL" id="MTT31913.1"/>
    </source>
</evidence>
<proteinExistence type="predicted"/>
<organism evidence="2 3">
    <name type="scientific">Terrilactibacillus tamarindi</name>
    <dbReference type="NCBI Taxonomy" id="2599694"/>
    <lineage>
        <taxon>Bacteria</taxon>
        <taxon>Bacillati</taxon>
        <taxon>Bacillota</taxon>
        <taxon>Bacilli</taxon>
        <taxon>Bacillales</taxon>
        <taxon>Bacillaceae</taxon>
        <taxon>Terrilactibacillus</taxon>
    </lineage>
</organism>
<evidence type="ECO:0000256" key="1">
    <source>
        <dbReference type="SAM" id="SignalP"/>
    </source>
</evidence>